<dbReference type="KEGG" id="bsc:COCSADRAFT_27424"/>
<sequence>MAPTTRNAQSFYDFLEHSAVVVLTEYIQEIRNLIYDFAIAAGPPNTPEGDALLRKAVPKPYATRFWNFFGLTQTCRQIRAEFRPLWMRSSSIRFTGLETSVSFISTFIPTIAELKHAPKCFTIGTQYTVGEKSKCNITRLFRIDAFCPYFTFSTATYEDIMGRLPPDERICPCCEGYTNPITDEWEERTSIHEECTCGSTEADLEEWEEFHDEELEHMDLLYEFEDASDTWRKGLRMNEISVYMTASSTEVFPRFRIVYKERGPKNGSNPRIVGELLDKWDLRGLDEVYENVECVVKYKKNSEAGAAT</sequence>
<dbReference type="GeneID" id="19135675"/>
<reference evidence="1 2" key="1">
    <citation type="journal article" date="2012" name="PLoS Pathog.">
        <title>Diverse lifestyles and strategies of plant pathogenesis encoded in the genomes of eighteen Dothideomycetes fungi.</title>
        <authorList>
            <person name="Ohm R.A."/>
            <person name="Feau N."/>
            <person name="Henrissat B."/>
            <person name="Schoch C.L."/>
            <person name="Horwitz B.A."/>
            <person name="Barry K.W."/>
            <person name="Condon B.J."/>
            <person name="Copeland A.C."/>
            <person name="Dhillon B."/>
            <person name="Glaser F."/>
            <person name="Hesse C.N."/>
            <person name="Kosti I."/>
            <person name="LaButti K."/>
            <person name="Lindquist E.A."/>
            <person name="Lucas S."/>
            <person name="Salamov A.A."/>
            <person name="Bradshaw R.E."/>
            <person name="Ciuffetti L."/>
            <person name="Hamelin R.C."/>
            <person name="Kema G.H.J."/>
            <person name="Lawrence C."/>
            <person name="Scott J.A."/>
            <person name="Spatafora J.W."/>
            <person name="Turgeon B.G."/>
            <person name="de Wit P.J.G.M."/>
            <person name="Zhong S."/>
            <person name="Goodwin S.B."/>
            <person name="Grigoriev I.V."/>
        </authorList>
    </citation>
    <scope>NUCLEOTIDE SEQUENCE [LARGE SCALE GENOMIC DNA]</scope>
    <source>
        <strain evidence="2">ND90Pr / ATCC 201652</strain>
    </source>
</reference>
<protein>
    <recommendedName>
        <fullName evidence="3">F-box domain-containing protein</fullName>
    </recommendedName>
</protein>
<keyword evidence="2" id="KW-1185">Reference proteome</keyword>
<evidence type="ECO:0008006" key="3">
    <source>
        <dbReference type="Google" id="ProtNLM"/>
    </source>
</evidence>
<organism evidence="1 2">
    <name type="scientific">Cochliobolus sativus (strain ND90Pr / ATCC 201652)</name>
    <name type="common">Common root rot and spot blotch fungus</name>
    <name type="synonym">Bipolaris sorokiniana</name>
    <dbReference type="NCBI Taxonomy" id="665912"/>
    <lineage>
        <taxon>Eukaryota</taxon>
        <taxon>Fungi</taxon>
        <taxon>Dikarya</taxon>
        <taxon>Ascomycota</taxon>
        <taxon>Pezizomycotina</taxon>
        <taxon>Dothideomycetes</taxon>
        <taxon>Pleosporomycetidae</taxon>
        <taxon>Pleosporales</taxon>
        <taxon>Pleosporineae</taxon>
        <taxon>Pleosporaceae</taxon>
        <taxon>Bipolaris</taxon>
    </lineage>
</organism>
<name>M2T1Q3_COCSN</name>
<reference evidence="2" key="2">
    <citation type="journal article" date="2013" name="PLoS Genet.">
        <title>Comparative genome structure, secondary metabolite, and effector coding capacity across Cochliobolus pathogens.</title>
        <authorList>
            <person name="Condon B.J."/>
            <person name="Leng Y."/>
            <person name="Wu D."/>
            <person name="Bushley K.E."/>
            <person name="Ohm R.A."/>
            <person name="Otillar R."/>
            <person name="Martin J."/>
            <person name="Schackwitz W."/>
            <person name="Grimwood J."/>
            <person name="MohdZainudin N."/>
            <person name="Xue C."/>
            <person name="Wang R."/>
            <person name="Manning V.A."/>
            <person name="Dhillon B."/>
            <person name="Tu Z.J."/>
            <person name="Steffenson B.J."/>
            <person name="Salamov A."/>
            <person name="Sun H."/>
            <person name="Lowry S."/>
            <person name="LaButti K."/>
            <person name="Han J."/>
            <person name="Copeland A."/>
            <person name="Lindquist E."/>
            <person name="Barry K."/>
            <person name="Schmutz J."/>
            <person name="Baker S.E."/>
            <person name="Ciuffetti L.M."/>
            <person name="Grigoriev I.V."/>
            <person name="Zhong S."/>
            <person name="Turgeon B.G."/>
        </authorList>
    </citation>
    <scope>NUCLEOTIDE SEQUENCE [LARGE SCALE GENOMIC DNA]</scope>
    <source>
        <strain evidence="2">ND90Pr / ATCC 201652</strain>
    </source>
</reference>
<evidence type="ECO:0000313" key="2">
    <source>
        <dbReference type="Proteomes" id="UP000016934"/>
    </source>
</evidence>
<dbReference type="Proteomes" id="UP000016934">
    <property type="component" value="Unassembled WGS sequence"/>
</dbReference>
<dbReference type="HOGENOM" id="CLU_903171_0_0_1"/>
<evidence type="ECO:0000313" key="1">
    <source>
        <dbReference type="EMBL" id="EMD62957.1"/>
    </source>
</evidence>
<dbReference type="RefSeq" id="XP_007700941.1">
    <property type="nucleotide sequence ID" value="XM_007702751.1"/>
</dbReference>
<dbReference type="OrthoDB" id="3801367at2759"/>
<accession>M2T1Q3</accession>
<proteinExistence type="predicted"/>
<gene>
    <name evidence="1" type="ORF">COCSADRAFT_27424</name>
</gene>
<dbReference type="EMBL" id="KB445645">
    <property type="protein sequence ID" value="EMD62957.1"/>
    <property type="molecule type" value="Genomic_DNA"/>
</dbReference>
<dbReference type="AlphaFoldDB" id="M2T1Q3"/>